<accession>A0A1C0AKA8</accession>
<evidence type="ECO:0000313" key="1">
    <source>
        <dbReference type="EMBL" id="OCL32968.1"/>
    </source>
</evidence>
<dbReference type="SUPFAM" id="SSF56349">
    <property type="entry name" value="DNA breaking-rejoining enzymes"/>
    <property type="match status" value="1"/>
</dbReference>
<dbReference type="GO" id="GO:0003677">
    <property type="term" value="F:DNA binding"/>
    <property type="evidence" value="ECO:0007669"/>
    <property type="project" value="InterPro"/>
</dbReference>
<proteinExistence type="predicted"/>
<sequence>MQYLHPKVLRNHFAKAIEAADAKLTAAGRPIVPKGFVWHGSRHSALTMIAGAGATTEELLTFGGHSDVQVASTRCVAASRRGIFPRPGMARD</sequence>
<dbReference type="GO" id="GO:0015074">
    <property type="term" value="P:DNA integration"/>
    <property type="evidence" value="ECO:0007669"/>
    <property type="project" value="InterPro"/>
</dbReference>
<name>A0A1C0AKA8_9ACTN</name>
<protein>
    <submittedName>
        <fullName evidence="1">Uncharacterized protein</fullName>
    </submittedName>
</protein>
<dbReference type="InterPro" id="IPR011010">
    <property type="entry name" value="DNA_brk_join_enz"/>
</dbReference>
<dbReference type="Gene3D" id="1.10.443.10">
    <property type="entry name" value="Intergrase catalytic core"/>
    <property type="match status" value="1"/>
</dbReference>
<keyword evidence="2" id="KW-1185">Reference proteome</keyword>
<dbReference type="AlphaFoldDB" id="A0A1C0AKA8"/>
<gene>
    <name evidence="1" type="ORF">BCR15_06655</name>
</gene>
<dbReference type="GO" id="GO:0006310">
    <property type="term" value="P:DNA recombination"/>
    <property type="evidence" value="ECO:0007669"/>
    <property type="project" value="InterPro"/>
</dbReference>
<reference evidence="2" key="1">
    <citation type="submission" date="2016-07" db="EMBL/GenBank/DDBJ databases">
        <authorList>
            <person name="Florea S."/>
            <person name="Webb J.S."/>
            <person name="Jaromczyk J."/>
            <person name="Schardl C.L."/>
        </authorList>
    </citation>
    <scope>NUCLEOTIDE SEQUENCE [LARGE SCALE GENOMIC DNA]</scope>
    <source>
        <strain evidence="2">IPBSL-7</strain>
    </source>
</reference>
<dbReference type="InterPro" id="IPR013762">
    <property type="entry name" value="Integrase-like_cat_sf"/>
</dbReference>
<evidence type="ECO:0000313" key="2">
    <source>
        <dbReference type="Proteomes" id="UP000093501"/>
    </source>
</evidence>
<dbReference type="EMBL" id="MBQD01000023">
    <property type="protein sequence ID" value="OCL32968.1"/>
    <property type="molecule type" value="Genomic_DNA"/>
</dbReference>
<dbReference type="Proteomes" id="UP000093501">
    <property type="component" value="Unassembled WGS sequence"/>
</dbReference>
<dbReference type="RefSeq" id="WP_068752074.1">
    <property type="nucleotide sequence ID" value="NZ_LR214441.1"/>
</dbReference>
<organism evidence="1 2">
    <name type="scientific">Tessaracoccus lapidicaptus</name>
    <dbReference type="NCBI Taxonomy" id="1427523"/>
    <lineage>
        <taxon>Bacteria</taxon>
        <taxon>Bacillati</taxon>
        <taxon>Actinomycetota</taxon>
        <taxon>Actinomycetes</taxon>
        <taxon>Propionibacteriales</taxon>
        <taxon>Propionibacteriaceae</taxon>
        <taxon>Tessaracoccus</taxon>
    </lineage>
</organism>
<comment type="caution">
    <text evidence="1">The sequence shown here is derived from an EMBL/GenBank/DDBJ whole genome shotgun (WGS) entry which is preliminary data.</text>
</comment>